<evidence type="ECO:0000256" key="1">
    <source>
        <dbReference type="SAM" id="Phobius"/>
    </source>
</evidence>
<reference evidence="3 4" key="1">
    <citation type="submission" date="2024-06" db="EMBL/GenBank/DDBJ databases">
        <title>Sorghum-associated microbial communities from plants grown in Nebraska, USA.</title>
        <authorList>
            <person name="Schachtman D."/>
        </authorList>
    </citation>
    <scope>NUCLEOTIDE SEQUENCE [LARGE SCALE GENOMIC DNA]</scope>
    <source>
        <strain evidence="3 4">3552</strain>
    </source>
</reference>
<dbReference type="Pfam" id="PF08310">
    <property type="entry name" value="LGFP"/>
    <property type="match status" value="6"/>
</dbReference>
<evidence type="ECO:0000259" key="2">
    <source>
        <dbReference type="Pfam" id="PF13472"/>
    </source>
</evidence>
<keyword evidence="1" id="KW-0472">Membrane</keyword>
<accession>A0ABV2P810</accession>
<dbReference type="Pfam" id="PF13472">
    <property type="entry name" value="Lipase_GDSL_2"/>
    <property type="match status" value="1"/>
</dbReference>
<feature type="transmembrane region" description="Helical" evidence="1">
    <location>
        <begin position="55"/>
        <end position="75"/>
    </location>
</feature>
<keyword evidence="1" id="KW-1133">Transmembrane helix</keyword>
<evidence type="ECO:0000313" key="3">
    <source>
        <dbReference type="EMBL" id="MET4540919.1"/>
    </source>
</evidence>
<dbReference type="EMBL" id="JBEPSN010000007">
    <property type="protein sequence ID" value="MET4540919.1"/>
    <property type="molecule type" value="Genomic_DNA"/>
</dbReference>
<comment type="caution">
    <text evidence="3">The sequence shown here is derived from an EMBL/GenBank/DDBJ whole genome shotgun (WGS) entry which is preliminary data.</text>
</comment>
<protein>
    <submittedName>
        <fullName evidence="3">Uncharacterized protein with LGFP repeats/lysophospholipase L1-like esterase</fullName>
    </submittedName>
</protein>
<name>A0ABV2P810_9MICC</name>
<organism evidence="3 4">
    <name type="scientific">Arthrobacter bambusae</name>
    <dbReference type="NCBI Taxonomy" id="1338426"/>
    <lineage>
        <taxon>Bacteria</taxon>
        <taxon>Bacillati</taxon>
        <taxon>Actinomycetota</taxon>
        <taxon>Actinomycetes</taxon>
        <taxon>Micrococcales</taxon>
        <taxon>Micrococcaceae</taxon>
        <taxon>Arthrobacter</taxon>
    </lineage>
</organism>
<dbReference type="SUPFAM" id="SSF52266">
    <property type="entry name" value="SGNH hydrolase"/>
    <property type="match status" value="1"/>
</dbReference>
<dbReference type="InterPro" id="IPR013830">
    <property type="entry name" value="SGNH_hydro"/>
</dbReference>
<dbReference type="InterPro" id="IPR036514">
    <property type="entry name" value="SGNH_hydro_sf"/>
</dbReference>
<dbReference type="CDD" id="cd00229">
    <property type="entry name" value="SGNH_hydrolase"/>
    <property type="match status" value="1"/>
</dbReference>
<gene>
    <name evidence="3" type="ORF">ABIE37_002709</name>
</gene>
<feature type="domain" description="SGNH hydrolase-type esterase" evidence="2">
    <location>
        <begin position="478"/>
        <end position="642"/>
    </location>
</feature>
<sequence length="659" mass="69283">MPIKWLRHNDVTPLAGSPVFSMPASQILASVILMGRQVGVGEVGFNKTAVGPVRAWLLGAAAMALLVPGALGAALPAQASVSLSVQSQTTTPPLTGAIGNLYNTSAWARSVLLRPTSAEECSGSGNTSGCVQRFAGGDIAWSARTGARVVVNGPVRTSWWAAGGPSGFHGYPKTDTTTGLRNGGSKQTYERGAITYSPGTGAQRTSGSIHLAWSRAGFETGYLGYPVTGESTGLRDGGAWQAFERGFVVWSPATGAHPSMGAIRERWRKAGMEEGELGYPATDESLGLKNGGSSQQYQRGTIMWSPATGARALTGAIRSYWSSTGGQNGALGYPVGEEVRQNAFVYQLFQGGTVYWSAATGAHSTTHGDVHNRYNALGGAAGQLGLPLTDKLPRAGGLVQQFVNGWLVWGPATGARIVGHPTYKVWSANPGEFGWPVRDTWTDGRGTHVAFQKLETIWNDATEELYSAEAVDASTVVFLGDSQLDLDSWGEQGARGAGYPRQVVRSIGGLGYVSGSPAVGGGSATDALAQDRILLPQGNPGLVVVTLGGNDARIGATDAAILSQANRLWDELRRKYPRSTILINGVLSRYDSNHAQRRWVDGLVTREAALRGWPRISLAGTATIAGAAADYLDGTHMNQTGHNKVAPLYASALKYVLGK</sequence>
<dbReference type="Proteomes" id="UP001549307">
    <property type="component" value="Unassembled WGS sequence"/>
</dbReference>
<keyword evidence="4" id="KW-1185">Reference proteome</keyword>
<dbReference type="InterPro" id="IPR013207">
    <property type="entry name" value="LGFP"/>
</dbReference>
<proteinExistence type="predicted"/>
<keyword evidence="1" id="KW-0812">Transmembrane</keyword>
<evidence type="ECO:0000313" key="4">
    <source>
        <dbReference type="Proteomes" id="UP001549307"/>
    </source>
</evidence>
<dbReference type="Gene3D" id="3.40.50.1110">
    <property type="entry name" value="SGNH hydrolase"/>
    <property type="match status" value="1"/>
</dbReference>